<organism evidence="2 3">
    <name type="scientific">Naegleria fowleri</name>
    <name type="common">Brain eating amoeba</name>
    <dbReference type="NCBI Taxonomy" id="5763"/>
    <lineage>
        <taxon>Eukaryota</taxon>
        <taxon>Discoba</taxon>
        <taxon>Heterolobosea</taxon>
        <taxon>Tetramitia</taxon>
        <taxon>Eutetramitia</taxon>
        <taxon>Vahlkampfiidae</taxon>
        <taxon>Naegleria</taxon>
    </lineage>
</organism>
<dbReference type="Proteomes" id="UP000444721">
    <property type="component" value="Unassembled WGS sequence"/>
</dbReference>
<dbReference type="VEuPathDB" id="AmoebaDB:FDP41_013430"/>
<feature type="compositionally biased region" description="Polar residues" evidence="1">
    <location>
        <begin position="288"/>
        <end position="303"/>
    </location>
</feature>
<proteinExistence type="predicted"/>
<dbReference type="VEuPathDB" id="AmoebaDB:NfTy_028990"/>
<feature type="region of interest" description="Disordered" evidence="1">
    <location>
        <begin position="254"/>
        <end position="303"/>
    </location>
</feature>
<accession>A0A6A5BXV9</accession>
<dbReference type="RefSeq" id="XP_044564929.1">
    <property type="nucleotide sequence ID" value="XM_044704060.1"/>
</dbReference>
<name>A0A6A5BXV9_NAEFO</name>
<feature type="compositionally biased region" description="Basic and acidic residues" evidence="1">
    <location>
        <begin position="263"/>
        <end position="278"/>
    </location>
</feature>
<sequence length="303" mass="34810">MSEQSSRKVMNKKKRKTSSEEEEELASTTSEVDESEMKTTIEKTSAKTPAASAQKEPHVMGEGDDDDDGMNTMDFPEEDFLKEIEAQFEMVSEMNASSSLAKSKKIPITEEKVPEKDDDLIISSENSQKYQKVPVSFRVNIVRKFLKIVIILHKIPEMFVRIDVEDGEFTVDTLGYTKKLWIQRKYPGLIKVNKEKANAQFLKNGIILVTLPIASIPKQTFEHHIELIKKKQESKKIKFPQPIKQSILRNAAIMEKKRKRREKQKEKKQFMDNAMDLKKPKKKKKKATQASTTESAEQTVSNE</sequence>
<comment type="caution">
    <text evidence="2">The sequence shown here is derived from an EMBL/GenBank/DDBJ whole genome shotgun (WGS) entry which is preliminary data.</text>
</comment>
<dbReference type="AlphaFoldDB" id="A0A6A5BXV9"/>
<gene>
    <name evidence="2" type="ORF">FDP41_013430</name>
</gene>
<evidence type="ECO:0000313" key="2">
    <source>
        <dbReference type="EMBL" id="KAF0980216.1"/>
    </source>
</evidence>
<dbReference type="EMBL" id="VFQX01000019">
    <property type="protein sequence ID" value="KAF0980216.1"/>
    <property type="molecule type" value="Genomic_DNA"/>
</dbReference>
<reference evidence="2 3" key="1">
    <citation type="journal article" date="2019" name="Sci. Rep.">
        <title>Nanopore sequencing improves the draft genome of the human pathogenic amoeba Naegleria fowleri.</title>
        <authorList>
            <person name="Liechti N."/>
            <person name="Schurch N."/>
            <person name="Bruggmann R."/>
            <person name="Wittwer M."/>
        </authorList>
    </citation>
    <scope>NUCLEOTIDE SEQUENCE [LARGE SCALE GENOMIC DNA]</scope>
    <source>
        <strain evidence="2 3">ATCC 30894</strain>
    </source>
</reference>
<dbReference type="OMA" id="IEEQFEM"/>
<dbReference type="GeneID" id="68120645"/>
<evidence type="ECO:0000256" key="1">
    <source>
        <dbReference type="SAM" id="MobiDB-lite"/>
    </source>
</evidence>
<feature type="compositionally biased region" description="Basic and acidic residues" evidence="1">
    <location>
        <begin position="35"/>
        <end position="45"/>
    </location>
</feature>
<dbReference type="VEuPathDB" id="AmoebaDB:NF0079650"/>
<evidence type="ECO:0000313" key="3">
    <source>
        <dbReference type="Proteomes" id="UP000444721"/>
    </source>
</evidence>
<protein>
    <submittedName>
        <fullName evidence="2">Uncharacterized protein</fullName>
    </submittedName>
</protein>
<dbReference type="OrthoDB" id="10264932at2759"/>
<feature type="region of interest" description="Disordered" evidence="1">
    <location>
        <begin position="1"/>
        <end position="70"/>
    </location>
</feature>
<keyword evidence="3" id="KW-1185">Reference proteome</keyword>